<proteinExistence type="predicted"/>
<name>A0A1M6WN25_9FIRM</name>
<keyword evidence="3" id="KW-1185">Reference proteome</keyword>
<dbReference type="PROSITE" id="PS51257">
    <property type="entry name" value="PROKAR_LIPOPROTEIN"/>
    <property type="match status" value="1"/>
</dbReference>
<sequence length="216" mass="24680">MGVKRLLILSLAILLLCGCSKKEISTNQKEVTKDFTFRNDILFDTHTNDYIYIKGKDITLDGSNAYMEADINKDEINEKFTIRLGNPKGTEIMYYNEKTCVNLLDLIVNDPLKNSSAFDDREEPNEDYYFQLSCYDLDHDGVKEIILSLGDMSADETSLIYRVSDFDDIPVIYVGAAYGLKNMYISPENHIYAPYGTAGLLNDYIYKDDKLYEAVD</sequence>
<accession>A0A1M6WN25</accession>
<dbReference type="RefSeq" id="WP_073278367.1">
    <property type="nucleotide sequence ID" value="NZ_FRAC01000020.1"/>
</dbReference>
<feature type="chain" id="PRO_5012070735" description="Repeat domain-containing protein" evidence="1">
    <location>
        <begin position="23"/>
        <end position="216"/>
    </location>
</feature>
<evidence type="ECO:0000313" key="3">
    <source>
        <dbReference type="Proteomes" id="UP000184386"/>
    </source>
</evidence>
<gene>
    <name evidence="2" type="ORF">SAMN02745136_03747</name>
</gene>
<evidence type="ECO:0000256" key="1">
    <source>
        <dbReference type="SAM" id="SignalP"/>
    </source>
</evidence>
<dbReference type="EMBL" id="FRAC01000020">
    <property type="protein sequence ID" value="SHK95173.1"/>
    <property type="molecule type" value="Genomic_DNA"/>
</dbReference>
<evidence type="ECO:0008006" key="4">
    <source>
        <dbReference type="Google" id="ProtNLM"/>
    </source>
</evidence>
<reference evidence="2 3" key="1">
    <citation type="submission" date="2016-11" db="EMBL/GenBank/DDBJ databases">
        <authorList>
            <person name="Jaros S."/>
            <person name="Januszkiewicz K."/>
            <person name="Wedrychowicz H."/>
        </authorList>
    </citation>
    <scope>NUCLEOTIDE SEQUENCE [LARGE SCALE GENOMIC DNA]</scope>
    <source>
        <strain evidence="2 3">DSM 15929</strain>
    </source>
</reference>
<dbReference type="AlphaFoldDB" id="A0A1M6WN25"/>
<dbReference type="OrthoDB" id="9788659at2"/>
<keyword evidence="1" id="KW-0732">Signal</keyword>
<protein>
    <recommendedName>
        <fullName evidence="4">Repeat domain-containing protein</fullName>
    </recommendedName>
</protein>
<organism evidence="2 3">
    <name type="scientific">Anaerocolumna jejuensis DSM 15929</name>
    <dbReference type="NCBI Taxonomy" id="1121322"/>
    <lineage>
        <taxon>Bacteria</taxon>
        <taxon>Bacillati</taxon>
        <taxon>Bacillota</taxon>
        <taxon>Clostridia</taxon>
        <taxon>Lachnospirales</taxon>
        <taxon>Lachnospiraceae</taxon>
        <taxon>Anaerocolumna</taxon>
    </lineage>
</organism>
<dbReference type="Proteomes" id="UP000184386">
    <property type="component" value="Unassembled WGS sequence"/>
</dbReference>
<feature type="signal peptide" evidence="1">
    <location>
        <begin position="1"/>
        <end position="22"/>
    </location>
</feature>
<evidence type="ECO:0000313" key="2">
    <source>
        <dbReference type="EMBL" id="SHK95173.1"/>
    </source>
</evidence>